<dbReference type="AlphaFoldDB" id="A0A9X5BCT5"/>
<protein>
    <submittedName>
        <fullName evidence="2">Uncharacterized protein</fullName>
    </submittedName>
</protein>
<accession>A0A9X5BCT5</accession>
<sequence length="72" mass="7867">MRVPCGDFCQPGGAVGISTRNPPGNGRGVKRTKTGNQRGDCPFFLFRILKAFRGAAVFDFRSIFSKEIKETG</sequence>
<proteinExistence type="predicted"/>
<evidence type="ECO:0000256" key="1">
    <source>
        <dbReference type="SAM" id="MobiDB-lite"/>
    </source>
</evidence>
<gene>
    <name evidence="2" type="ORF">D5281_03200</name>
</gene>
<evidence type="ECO:0000313" key="3">
    <source>
        <dbReference type="Proteomes" id="UP001154420"/>
    </source>
</evidence>
<name>A0A9X5BCT5_9FIRM</name>
<keyword evidence="3" id="KW-1185">Reference proteome</keyword>
<dbReference type="Proteomes" id="UP001154420">
    <property type="component" value="Unassembled WGS sequence"/>
</dbReference>
<organism evidence="2 3">
    <name type="scientific">Parablautia muri</name>
    <dbReference type="NCBI Taxonomy" id="2320879"/>
    <lineage>
        <taxon>Bacteria</taxon>
        <taxon>Bacillati</taxon>
        <taxon>Bacillota</taxon>
        <taxon>Clostridia</taxon>
        <taxon>Lachnospirales</taxon>
        <taxon>Lachnospiraceae</taxon>
        <taxon>Parablautia</taxon>
    </lineage>
</organism>
<evidence type="ECO:0000313" key="2">
    <source>
        <dbReference type="EMBL" id="NBJ91621.1"/>
    </source>
</evidence>
<feature type="region of interest" description="Disordered" evidence="1">
    <location>
        <begin position="12"/>
        <end position="34"/>
    </location>
</feature>
<reference evidence="2" key="1">
    <citation type="submission" date="2018-09" db="EMBL/GenBank/DDBJ databases">
        <title>Murine metabolic-syndrome-specific gut microbial biobank.</title>
        <authorList>
            <person name="Liu C."/>
        </authorList>
    </citation>
    <scope>NUCLEOTIDE SEQUENCE</scope>
    <source>
        <strain evidence="2">D42-62</strain>
    </source>
</reference>
<dbReference type="EMBL" id="QZDT01000003">
    <property type="protein sequence ID" value="NBJ91621.1"/>
    <property type="molecule type" value="Genomic_DNA"/>
</dbReference>
<comment type="caution">
    <text evidence="2">The sequence shown here is derived from an EMBL/GenBank/DDBJ whole genome shotgun (WGS) entry which is preliminary data.</text>
</comment>